<dbReference type="GO" id="GO:0016987">
    <property type="term" value="F:sigma factor activity"/>
    <property type="evidence" value="ECO:0007669"/>
    <property type="project" value="UniProtKB-KW"/>
</dbReference>
<dbReference type="Pfam" id="PF08281">
    <property type="entry name" value="Sigma70_r4_2"/>
    <property type="match status" value="1"/>
</dbReference>
<dbReference type="InterPro" id="IPR013324">
    <property type="entry name" value="RNA_pol_sigma_r3/r4-like"/>
</dbReference>
<dbReference type="InterPro" id="IPR014284">
    <property type="entry name" value="RNA_pol_sigma-70_dom"/>
</dbReference>
<evidence type="ECO:0000313" key="7">
    <source>
        <dbReference type="EMBL" id="PUZ23349.1"/>
    </source>
</evidence>
<keyword evidence="3" id="KW-0731">Sigma factor</keyword>
<dbReference type="Gene3D" id="1.10.10.10">
    <property type="entry name" value="Winged helix-like DNA-binding domain superfamily/Winged helix DNA-binding domain"/>
    <property type="match status" value="1"/>
</dbReference>
<dbReference type="PANTHER" id="PTHR43133:SF46">
    <property type="entry name" value="RNA POLYMERASE SIGMA-70 FACTOR ECF SUBFAMILY"/>
    <property type="match status" value="1"/>
</dbReference>
<dbReference type="SUPFAM" id="SSF88659">
    <property type="entry name" value="Sigma3 and sigma4 domains of RNA polymerase sigma factors"/>
    <property type="match status" value="1"/>
</dbReference>
<evidence type="ECO:0000256" key="2">
    <source>
        <dbReference type="ARBA" id="ARBA00023015"/>
    </source>
</evidence>
<gene>
    <name evidence="7" type="ORF">DCC81_23475</name>
</gene>
<dbReference type="InterPro" id="IPR013325">
    <property type="entry name" value="RNA_pol_sigma_r2"/>
</dbReference>
<evidence type="ECO:0000256" key="4">
    <source>
        <dbReference type="ARBA" id="ARBA00023163"/>
    </source>
</evidence>
<keyword evidence="4" id="KW-0804">Transcription</keyword>
<organism evidence="7 8">
    <name type="scientific">Chitinophaga parva</name>
    <dbReference type="NCBI Taxonomy" id="2169414"/>
    <lineage>
        <taxon>Bacteria</taxon>
        <taxon>Pseudomonadati</taxon>
        <taxon>Bacteroidota</taxon>
        <taxon>Chitinophagia</taxon>
        <taxon>Chitinophagales</taxon>
        <taxon>Chitinophagaceae</taxon>
        <taxon>Chitinophaga</taxon>
    </lineage>
</organism>
<dbReference type="Gene3D" id="1.10.1740.10">
    <property type="match status" value="1"/>
</dbReference>
<feature type="domain" description="RNA polymerase sigma factor 70 region 4 type 2" evidence="6">
    <location>
        <begin position="121"/>
        <end position="173"/>
    </location>
</feature>
<feature type="domain" description="RNA polymerase sigma-70 region 2" evidence="5">
    <location>
        <begin position="26"/>
        <end position="88"/>
    </location>
</feature>
<dbReference type="OrthoDB" id="665981at2"/>
<dbReference type="InterPro" id="IPR013249">
    <property type="entry name" value="RNA_pol_sigma70_r4_t2"/>
</dbReference>
<dbReference type="RefSeq" id="WP_108689099.1">
    <property type="nucleotide sequence ID" value="NZ_QCYK01000003.1"/>
</dbReference>
<dbReference type="SUPFAM" id="SSF88946">
    <property type="entry name" value="Sigma2 domain of RNA polymerase sigma factors"/>
    <property type="match status" value="1"/>
</dbReference>
<dbReference type="NCBIfam" id="TIGR02937">
    <property type="entry name" value="sigma70-ECF"/>
    <property type="match status" value="1"/>
</dbReference>
<dbReference type="GO" id="GO:0006352">
    <property type="term" value="P:DNA-templated transcription initiation"/>
    <property type="evidence" value="ECO:0007669"/>
    <property type="project" value="InterPro"/>
</dbReference>
<evidence type="ECO:0000313" key="8">
    <source>
        <dbReference type="Proteomes" id="UP000244450"/>
    </source>
</evidence>
<dbReference type="EMBL" id="QCYK01000003">
    <property type="protein sequence ID" value="PUZ23349.1"/>
    <property type="molecule type" value="Genomic_DNA"/>
</dbReference>
<keyword evidence="8" id="KW-1185">Reference proteome</keyword>
<evidence type="ECO:0000259" key="6">
    <source>
        <dbReference type="Pfam" id="PF08281"/>
    </source>
</evidence>
<comment type="similarity">
    <text evidence="1">Belongs to the sigma-70 factor family. ECF subfamily.</text>
</comment>
<protein>
    <submittedName>
        <fullName evidence="7">RNA polymerase sigma-70 factor</fullName>
    </submittedName>
</protein>
<evidence type="ECO:0000256" key="1">
    <source>
        <dbReference type="ARBA" id="ARBA00010641"/>
    </source>
</evidence>
<dbReference type="AlphaFoldDB" id="A0A2T7BE22"/>
<dbReference type="InterPro" id="IPR036388">
    <property type="entry name" value="WH-like_DNA-bd_sf"/>
</dbReference>
<dbReference type="InterPro" id="IPR039425">
    <property type="entry name" value="RNA_pol_sigma-70-like"/>
</dbReference>
<reference evidence="7 8" key="1">
    <citation type="submission" date="2018-04" db="EMBL/GenBank/DDBJ databases">
        <title>Chitinophaga fuyangensis sp. nov., isolated from soil in a chemical factory.</title>
        <authorList>
            <person name="Chen K."/>
        </authorList>
    </citation>
    <scope>NUCLEOTIDE SEQUENCE [LARGE SCALE GENOMIC DNA]</scope>
    <source>
        <strain evidence="7 8">LY-1</strain>
    </source>
</reference>
<keyword evidence="2" id="KW-0805">Transcription regulation</keyword>
<name>A0A2T7BE22_9BACT</name>
<dbReference type="Pfam" id="PF04542">
    <property type="entry name" value="Sigma70_r2"/>
    <property type="match status" value="1"/>
</dbReference>
<comment type="caution">
    <text evidence="7">The sequence shown here is derived from an EMBL/GenBank/DDBJ whole genome shotgun (WGS) entry which is preliminary data.</text>
</comment>
<proteinExistence type="inferred from homology"/>
<accession>A0A2T7BE22</accession>
<evidence type="ECO:0000259" key="5">
    <source>
        <dbReference type="Pfam" id="PF04542"/>
    </source>
</evidence>
<dbReference type="GO" id="GO:0003677">
    <property type="term" value="F:DNA binding"/>
    <property type="evidence" value="ECO:0007669"/>
    <property type="project" value="InterPro"/>
</dbReference>
<dbReference type="PANTHER" id="PTHR43133">
    <property type="entry name" value="RNA POLYMERASE ECF-TYPE SIGMA FACTO"/>
    <property type="match status" value="1"/>
</dbReference>
<sequence length="195" mass="22635">MFYDELTDAQLWNAVRAGDQQAFNRLFDRYWTGVYKTAYKYLKDKPTSQEIVHDIFLSLWSRRQTLEITSFPAFLLTATRFQVYSRKRAPRIVLAGDESAVQDVAGAGEADLRIRESELHAQLQQLLQQLPQRCREIFNMSRFQYLSNDEIARQLGISKRTVENQLTTALAHLRTNLKDISGVLIIAMFITHFSK</sequence>
<evidence type="ECO:0000256" key="3">
    <source>
        <dbReference type="ARBA" id="ARBA00023082"/>
    </source>
</evidence>
<dbReference type="Proteomes" id="UP000244450">
    <property type="component" value="Unassembled WGS sequence"/>
</dbReference>
<dbReference type="InterPro" id="IPR014327">
    <property type="entry name" value="RNA_pol_sigma70_bacteroid"/>
</dbReference>
<dbReference type="InterPro" id="IPR007627">
    <property type="entry name" value="RNA_pol_sigma70_r2"/>
</dbReference>
<dbReference type="NCBIfam" id="TIGR02985">
    <property type="entry name" value="Sig70_bacteroi1"/>
    <property type="match status" value="1"/>
</dbReference>